<evidence type="ECO:0000259" key="2">
    <source>
        <dbReference type="Pfam" id="PF00296"/>
    </source>
</evidence>
<dbReference type="InterPro" id="IPR036661">
    <property type="entry name" value="Luciferase-like_sf"/>
</dbReference>
<organism evidence="3 5">
    <name type="scientific">Nitrosomonas communis</name>
    <dbReference type="NCBI Taxonomy" id="44574"/>
    <lineage>
        <taxon>Bacteria</taxon>
        <taxon>Pseudomonadati</taxon>
        <taxon>Pseudomonadota</taxon>
        <taxon>Betaproteobacteria</taxon>
        <taxon>Nitrosomonadales</taxon>
        <taxon>Nitrosomonadaceae</taxon>
        <taxon>Nitrosomonas</taxon>
    </lineage>
</organism>
<reference evidence="4 6" key="3">
    <citation type="submission" date="2019-07" db="EMBL/GenBank/DDBJ databases">
        <title>Active sludge and wastewater microbial communities from Klosterneuburg, Austria.</title>
        <authorList>
            <person name="Wagner M."/>
        </authorList>
    </citation>
    <scope>NUCLEOTIDE SEQUENCE [LARGE SCALE GENOMIC DNA]</scope>
    <source>
        <strain evidence="4 6">Nm2</strain>
    </source>
</reference>
<dbReference type="RefSeq" id="WP_046850686.1">
    <property type="nucleotide sequence ID" value="NZ_CP011451.1"/>
</dbReference>
<dbReference type="Pfam" id="PF00296">
    <property type="entry name" value="Bac_luciferase"/>
    <property type="match status" value="1"/>
</dbReference>
<proteinExistence type="predicted"/>
<dbReference type="KEGG" id="nco:AAW31_13895"/>
<reference evidence="5" key="1">
    <citation type="submission" date="2015-05" db="EMBL/GenBank/DDBJ databases">
        <title>Draft genome of Nitrosomonas communis strain Nm2.</title>
        <authorList>
            <person name="Kozlowski J.A."/>
            <person name="Kits K.D."/>
            <person name="Stein L.Y."/>
        </authorList>
    </citation>
    <scope>NUCLEOTIDE SEQUENCE [LARGE SCALE GENOMIC DNA]</scope>
    <source>
        <strain evidence="5">Nm2</strain>
    </source>
</reference>
<accession>A0A0F7KIF2</accession>
<dbReference type="SUPFAM" id="SSF51679">
    <property type="entry name" value="Bacterial luciferase-like"/>
    <property type="match status" value="1"/>
</dbReference>
<dbReference type="CDD" id="cd01097">
    <property type="entry name" value="Tetrahydromethanopterin_reductase"/>
    <property type="match status" value="1"/>
</dbReference>
<evidence type="ECO:0000313" key="4">
    <source>
        <dbReference type="EMBL" id="TYP89344.1"/>
    </source>
</evidence>
<evidence type="ECO:0000256" key="1">
    <source>
        <dbReference type="ARBA" id="ARBA00023002"/>
    </source>
</evidence>
<dbReference type="PATRIC" id="fig|44574.3.peg.3378"/>
<dbReference type="NCBIfam" id="TIGR03557">
    <property type="entry name" value="F420_G6P_family"/>
    <property type="match status" value="1"/>
</dbReference>
<dbReference type="GO" id="GO:0016705">
    <property type="term" value="F:oxidoreductase activity, acting on paired donors, with incorporation or reduction of molecular oxygen"/>
    <property type="evidence" value="ECO:0007669"/>
    <property type="project" value="InterPro"/>
</dbReference>
<dbReference type="InterPro" id="IPR019945">
    <property type="entry name" value="F420_G6P_DH-rel"/>
</dbReference>
<dbReference type="PANTHER" id="PTHR43244">
    <property type="match status" value="1"/>
</dbReference>
<dbReference type="InterPro" id="IPR011251">
    <property type="entry name" value="Luciferase-like_dom"/>
</dbReference>
<dbReference type="NCBIfam" id="TIGR03885">
    <property type="entry name" value="flavin_revert"/>
    <property type="match status" value="1"/>
</dbReference>
<dbReference type="EMBL" id="CP011451">
    <property type="protein sequence ID" value="AKH38649.1"/>
    <property type="molecule type" value="Genomic_DNA"/>
</dbReference>
<keyword evidence="1" id="KW-0560">Oxidoreductase</keyword>
<dbReference type="OrthoDB" id="180193at2"/>
<name>A0A0F7KIF2_9PROT</name>
<feature type="domain" description="Luciferase-like" evidence="2">
    <location>
        <begin position="8"/>
        <end position="292"/>
    </location>
</feature>
<gene>
    <name evidence="3" type="ORF">AAW31_13895</name>
    <name evidence="4" type="ORF">BCL69_10171</name>
</gene>
<dbReference type="InterPro" id="IPR023907">
    <property type="entry name" value="Non-F420_Flavin_OxRdtase"/>
</dbReference>
<dbReference type="Gene3D" id="3.20.20.30">
    <property type="entry name" value="Luciferase-like domain"/>
    <property type="match status" value="1"/>
</dbReference>
<dbReference type="Proteomes" id="UP000324176">
    <property type="component" value="Unassembled WGS sequence"/>
</dbReference>
<sequence length="321" mass="36577">MLNLGYHISHEQFSPGELLKLAKKAAEAGFSFGLSSDHFSPWNFDQGHSGYAWSWLGAALSQTDLNFGIVTCPFFRYHPAIIAQAAATLDEMFPQRFWIAVGSGQALNESILGEYWPTKPERNERLKASVDIMRALWRSETVTTKEPIKVVEATLYTTPKSKMSVTGAALTPETAKWMASWADSLITISQPEERLKEIVDAWKENGGENKPIKLKVQLSYDKKFDDALHGAHQQWRTNIFASDLQSQLRNPQQFEQAAQHVKPEELKKMVNVSDEPDQHIEWLIRYRNMGFSDLILHNVNKKQEQFLEVFAEKVIPELKSL</sequence>
<dbReference type="EMBL" id="VNHT01000017">
    <property type="protein sequence ID" value="TYP89344.1"/>
    <property type="molecule type" value="Genomic_DNA"/>
</dbReference>
<keyword evidence="5" id="KW-1185">Reference proteome</keyword>
<evidence type="ECO:0000313" key="6">
    <source>
        <dbReference type="Proteomes" id="UP000324176"/>
    </source>
</evidence>
<dbReference type="Proteomes" id="UP000034156">
    <property type="component" value="Chromosome"/>
</dbReference>
<reference evidence="3 5" key="2">
    <citation type="journal article" date="2016" name="Genome Announc.">
        <title>Genome Sequence of Nitrosomonas communis Strain Nm2, a Mesophilic Ammonia-Oxidizing Bacterium Isolated from Mediterranean Soil.</title>
        <authorList>
            <person name="Kozlowski J.A."/>
            <person name="Kits K.D."/>
            <person name="Stein L.Y."/>
        </authorList>
    </citation>
    <scope>NUCLEOTIDE SEQUENCE [LARGE SCALE GENOMIC DNA]</scope>
    <source>
        <strain evidence="3 5">Nm2</strain>
    </source>
</reference>
<protein>
    <submittedName>
        <fullName evidence="3">5,10-methylene tetrahydromethanopterin reductase</fullName>
    </submittedName>
    <submittedName>
        <fullName evidence="4">Putative non-F420 flavinoid oxidoreductase</fullName>
    </submittedName>
</protein>
<dbReference type="InterPro" id="IPR050564">
    <property type="entry name" value="F420-G6PD/mer"/>
</dbReference>
<dbReference type="PANTHER" id="PTHR43244:SF1">
    <property type="entry name" value="5,10-METHYLENETETRAHYDROMETHANOPTERIN REDUCTASE"/>
    <property type="match status" value="1"/>
</dbReference>
<evidence type="ECO:0000313" key="3">
    <source>
        <dbReference type="EMBL" id="AKH38649.1"/>
    </source>
</evidence>
<dbReference type="AlphaFoldDB" id="A0A0F7KIF2"/>
<evidence type="ECO:0000313" key="5">
    <source>
        <dbReference type="Proteomes" id="UP000034156"/>
    </source>
</evidence>